<keyword evidence="1" id="KW-0472">Membrane</keyword>
<feature type="transmembrane region" description="Helical" evidence="1">
    <location>
        <begin position="12"/>
        <end position="33"/>
    </location>
</feature>
<accession>A0ABM9ICU4</accession>
<reference evidence="2" key="1">
    <citation type="submission" date="2023-03" db="EMBL/GenBank/DDBJ databases">
        <authorList>
            <person name="Cremers G."/>
            <person name="Picone N."/>
        </authorList>
    </citation>
    <scope>NUCLEOTIDE SEQUENCE</scope>
    <source>
        <strain evidence="2">Sample_alias</strain>
    </source>
</reference>
<sequence length="174" mass="18993">MNFIDNNFNNFFKIIIMVGLVLYFCGCVHTNYFPYHGDGIQEGKGGGKRVIQGVEVWSDGLPNQKYKIIGVIHDERSGLFSSGLIKDVVKKAKSIGADGVIEYQAYAVAANQLAAAAAGFGTNAMYFPQSYGSTMGSWLPYAGPASAGLSGAQSGQSRWWVFKYVRLQNNKKEK</sequence>
<keyword evidence="1" id="KW-0812">Transmembrane</keyword>
<organism evidence="2 3">
    <name type="scientific">Candidatus Methylacidiphilum fumarolicum</name>
    <dbReference type="NCBI Taxonomy" id="591154"/>
    <lineage>
        <taxon>Bacteria</taxon>
        <taxon>Pseudomonadati</taxon>
        <taxon>Verrucomicrobiota</taxon>
        <taxon>Methylacidiphilae</taxon>
        <taxon>Methylacidiphilales</taxon>
        <taxon>Methylacidiphilaceae</taxon>
        <taxon>Methylacidiphilum (ex Ratnadevi et al. 2023)</taxon>
    </lineage>
</organism>
<dbReference type="Proteomes" id="UP001161497">
    <property type="component" value="Chromosome"/>
</dbReference>
<dbReference type="RefSeq" id="WP_009058883.1">
    <property type="nucleotide sequence ID" value="NZ_JAHXRZ010000002.1"/>
</dbReference>
<keyword evidence="3" id="KW-1185">Reference proteome</keyword>
<evidence type="ECO:0000313" key="2">
    <source>
        <dbReference type="EMBL" id="CAI9085494.1"/>
    </source>
</evidence>
<dbReference type="EMBL" id="OX458932">
    <property type="protein sequence ID" value="CAI9085494.1"/>
    <property type="molecule type" value="Genomic_DNA"/>
</dbReference>
<evidence type="ECO:0000313" key="3">
    <source>
        <dbReference type="Proteomes" id="UP001161497"/>
    </source>
</evidence>
<protein>
    <submittedName>
        <fullName evidence="2">Uncharacterized protein</fullName>
    </submittedName>
</protein>
<proteinExistence type="predicted"/>
<gene>
    <name evidence="2" type="ORF">MFUM_1133</name>
</gene>
<name>A0ABM9ICU4_9BACT</name>
<keyword evidence="1" id="KW-1133">Transmembrane helix</keyword>
<evidence type="ECO:0000256" key="1">
    <source>
        <dbReference type="SAM" id="Phobius"/>
    </source>
</evidence>